<evidence type="ECO:0000313" key="2">
    <source>
        <dbReference type="Proteomes" id="UP000828390"/>
    </source>
</evidence>
<reference evidence="1" key="2">
    <citation type="submission" date="2020-11" db="EMBL/GenBank/DDBJ databases">
        <authorList>
            <person name="McCartney M.A."/>
            <person name="Auch B."/>
            <person name="Kono T."/>
            <person name="Mallez S."/>
            <person name="Becker A."/>
            <person name="Gohl D.M."/>
            <person name="Silverstein K.A.T."/>
            <person name="Koren S."/>
            <person name="Bechman K.B."/>
            <person name="Herman A."/>
            <person name="Abrahante J.E."/>
            <person name="Garbe J."/>
        </authorList>
    </citation>
    <scope>NUCLEOTIDE SEQUENCE</scope>
    <source>
        <strain evidence="1">Duluth1</strain>
        <tissue evidence="1">Whole animal</tissue>
    </source>
</reference>
<dbReference type="EMBL" id="JAIWYP010000002">
    <property type="protein sequence ID" value="KAH3863502.1"/>
    <property type="molecule type" value="Genomic_DNA"/>
</dbReference>
<dbReference type="AlphaFoldDB" id="A0A9D4LTH3"/>
<organism evidence="1 2">
    <name type="scientific">Dreissena polymorpha</name>
    <name type="common">Zebra mussel</name>
    <name type="synonym">Mytilus polymorpha</name>
    <dbReference type="NCBI Taxonomy" id="45954"/>
    <lineage>
        <taxon>Eukaryota</taxon>
        <taxon>Metazoa</taxon>
        <taxon>Spiralia</taxon>
        <taxon>Lophotrochozoa</taxon>
        <taxon>Mollusca</taxon>
        <taxon>Bivalvia</taxon>
        <taxon>Autobranchia</taxon>
        <taxon>Heteroconchia</taxon>
        <taxon>Euheterodonta</taxon>
        <taxon>Imparidentia</taxon>
        <taxon>Neoheterodontei</taxon>
        <taxon>Myida</taxon>
        <taxon>Dreissenoidea</taxon>
        <taxon>Dreissenidae</taxon>
        <taxon>Dreissena</taxon>
    </lineage>
</organism>
<evidence type="ECO:0000313" key="1">
    <source>
        <dbReference type="EMBL" id="KAH3863502.1"/>
    </source>
</evidence>
<sequence length="63" mass="7124">MAKYFNLQRADDIGRTSLPKKVNGQQTSAHSVSMAPCSYKSTQECKVPKWMWVSLLECKCGQQ</sequence>
<dbReference type="Proteomes" id="UP000828390">
    <property type="component" value="Unassembled WGS sequence"/>
</dbReference>
<name>A0A9D4LTH3_DREPO</name>
<reference evidence="1" key="1">
    <citation type="journal article" date="2019" name="bioRxiv">
        <title>The Genome of the Zebra Mussel, Dreissena polymorpha: A Resource for Invasive Species Research.</title>
        <authorList>
            <person name="McCartney M.A."/>
            <person name="Auch B."/>
            <person name="Kono T."/>
            <person name="Mallez S."/>
            <person name="Zhang Y."/>
            <person name="Obille A."/>
            <person name="Becker A."/>
            <person name="Abrahante J.E."/>
            <person name="Garbe J."/>
            <person name="Badalamenti J.P."/>
            <person name="Herman A."/>
            <person name="Mangelson H."/>
            <person name="Liachko I."/>
            <person name="Sullivan S."/>
            <person name="Sone E.D."/>
            <person name="Koren S."/>
            <person name="Silverstein K.A.T."/>
            <person name="Beckman K.B."/>
            <person name="Gohl D.M."/>
        </authorList>
    </citation>
    <scope>NUCLEOTIDE SEQUENCE</scope>
    <source>
        <strain evidence="1">Duluth1</strain>
        <tissue evidence="1">Whole animal</tissue>
    </source>
</reference>
<keyword evidence="2" id="KW-1185">Reference proteome</keyword>
<gene>
    <name evidence="1" type="ORF">DPMN_026491</name>
</gene>
<accession>A0A9D4LTH3</accession>
<protein>
    <submittedName>
        <fullName evidence="1">Uncharacterized protein</fullName>
    </submittedName>
</protein>
<proteinExistence type="predicted"/>
<comment type="caution">
    <text evidence="1">The sequence shown here is derived from an EMBL/GenBank/DDBJ whole genome shotgun (WGS) entry which is preliminary data.</text>
</comment>